<sequence length="251" mass="27931">MTRITSYTEQPLMTFDGDTAEGRDGLKEAYGAFELDARVWLPFAAKTYHISPRLEDYIFVTTPLCPSDIPNRNGIGFPLAELTKFQPPPVSRMVYKSWAGVPMHLEHDNKDCTKALGAVLDTSLHKINGYGGGKLWKVMALVALDKTKYTDVVQDVADKRINTYSMGADAGGFTCSYCGAVFDKHQCCQHLDPNAQMQWNVVRDYNGDQHLAFLNAHDIIGCEFSVVAEPAWPVALSDTIHNGIDQYKSPY</sequence>
<dbReference type="Proteomes" id="UP000320799">
    <property type="component" value="Segment"/>
</dbReference>
<evidence type="ECO:0000313" key="1">
    <source>
        <dbReference type="EMBL" id="QDH83603.1"/>
    </source>
</evidence>
<dbReference type="KEGG" id="vg:56136078"/>
<keyword evidence="2" id="KW-1185">Reference proteome</keyword>
<dbReference type="RefSeq" id="YP_009903802.1">
    <property type="nucleotide sequence ID" value="NC_049849.1"/>
</dbReference>
<dbReference type="GeneID" id="56136078"/>
<name>A0A514CT01_9CAUD</name>
<dbReference type="EMBL" id="MN094788">
    <property type="protein sequence ID" value="QDH83603.1"/>
    <property type="molecule type" value="Genomic_DNA"/>
</dbReference>
<proteinExistence type="predicted"/>
<protein>
    <submittedName>
        <fullName evidence="1">Uncharacterized protein</fullName>
    </submittedName>
</protein>
<accession>A0A514CT01</accession>
<evidence type="ECO:0000313" key="2">
    <source>
        <dbReference type="Proteomes" id="UP000320799"/>
    </source>
</evidence>
<reference evidence="1 2" key="1">
    <citation type="submission" date="2019-06" db="EMBL/GenBank/DDBJ databases">
        <authorList>
            <person name="Kincaid V.D."/>
            <person name="Fuller A."/>
            <person name="Hodges K."/>
            <person name="Bansal M."/>
            <person name="Essig J."/>
            <person name="Johnson A."/>
        </authorList>
    </citation>
    <scope>NUCLEOTIDE SEQUENCE [LARGE SCALE GENOMIC DNA]</scope>
</reference>
<organism evidence="1 2">
    <name type="scientific">Achromobacter phage Motura</name>
    <dbReference type="NCBI Taxonomy" id="2591403"/>
    <lineage>
        <taxon>Viruses</taxon>
        <taxon>Duplodnaviria</taxon>
        <taxon>Heunggongvirae</taxon>
        <taxon>Uroviricota</taxon>
        <taxon>Caudoviricetes</taxon>
        <taxon>Moturavirus</taxon>
        <taxon>Moturavirus motura</taxon>
    </lineage>
</organism>